<reference evidence="2" key="1">
    <citation type="journal article" date="2022" name="Mol. Ecol. Resour.">
        <title>The genomes of chicory, endive, great burdock and yacon provide insights into Asteraceae palaeo-polyploidization history and plant inulin production.</title>
        <authorList>
            <person name="Fan W."/>
            <person name="Wang S."/>
            <person name="Wang H."/>
            <person name="Wang A."/>
            <person name="Jiang F."/>
            <person name="Liu H."/>
            <person name="Zhao H."/>
            <person name="Xu D."/>
            <person name="Zhang Y."/>
        </authorList>
    </citation>
    <scope>NUCLEOTIDE SEQUENCE [LARGE SCALE GENOMIC DNA]</scope>
    <source>
        <strain evidence="2">cv. Yunnan</strain>
    </source>
</reference>
<comment type="caution">
    <text evidence="1">The sequence shown here is derived from an EMBL/GenBank/DDBJ whole genome shotgun (WGS) entry which is preliminary data.</text>
</comment>
<dbReference type="Proteomes" id="UP001056120">
    <property type="component" value="Linkage Group LG08"/>
</dbReference>
<evidence type="ECO:0000313" key="1">
    <source>
        <dbReference type="EMBL" id="KAI3806743.1"/>
    </source>
</evidence>
<dbReference type="EMBL" id="CM042025">
    <property type="protein sequence ID" value="KAI3806743.1"/>
    <property type="molecule type" value="Genomic_DNA"/>
</dbReference>
<reference evidence="1 2" key="2">
    <citation type="journal article" date="2022" name="Mol. Ecol. Resour.">
        <title>The genomes of chicory, endive, great burdock and yacon provide insights into Asteraceae paleo-polyploidization history and plant inulin production.</title>
        <authorList>
            <person name="Fan W."/>
            <person name="Wang S."/>
            <person name="Wang H."/>
            <person name="Wang A."/>
            <person name="Jiang F."/>
            <person name="Liu H."/>
            <person name="Zhao H."/>
            <person name="Xu D."/>
            <person name="Zhang Y."/>
        </authorList>
    </citation>
    <scope>NUCLEOTIDE SEQUENCE [LARGE SCALE GENOMIC DNA]</scope>
    <source>
        <strain evidence="2">cv. Yunnan</strain>
        <tissue evidence="1">Leaves</tissue>
    </source>
</reference>
<sequence length="101" mass="11749">METIKNEINTHVGPDRLLQESDLDQLSYLQNVINESLRLYPTLPLLLPREASDDIRIGGYLVPRGTMLMVNAWTIQRDPVLWDDPDSFIPERFDRRGGDRR</sequence>
<proteinExistence type="predicted"/>
<keyword evidence="2" id="KW-1185">Reference proteome</keyword>
<organism evidence="1 2">
    <name type="scientific">Smallanthus sonchifolius</name>
    <dbReference type="NCBI Taxonomy" id="185202"/>
    <lineage>
        <taxon>Eukaryota</taxon>
        <taxon>Viridiplantae</taxon>
        <taxon>Streptophyta</taxon>
        <taxon>Embryophyta</taxon>
        <taxon>Tracheophyta</taxon>
        <taxon>Spermatophyta</taxon>
        <taxon>Magnoliopsida</taxon>
        <taxon>eudicotyledons</taxon>
        <taxon>Gunneridae</taxon>
        <taxon>Pentapetalae</taxon>
        <taxon>asterids</taxon>
        <taxon>campanulids</taxon>
        <taxon>Asterales</taxon>
        <taxon>Asteraceae</taxon>
        <taxon>Asteroideae</taxon>
        <taxon>Heliantheae alliance</taxon>
        <taxon>Millerieae</taxon>
        <taxon>Smallanthus</taxon>
    </lineage>
</organism>
<protein>
    <submittedName>
        <fullName evidence="1">Uncharacterized protein</fullName>
    </submittedName>
</protein>
<accession>A0ACB9IGD7</accession>
<name>A0ACB9IGD7_9ASTR</name>
<gene>
    <name evidence="1" type="ORF">L1987_22657</name>
</gene>
<evidence type="ECO:0000313" key="2">
    <source>
        <dbReference type="Proteomes" id="UP001056120"/>
    </source>
</evidence>